<evidence type="ECO:0000313" key="1">
    <source>
        <dbReference type="EMBL" id="QOX62152.1"/>
    </source>
</evidence>
<reference evidence="1" key="1">
    <citation type="submission" date="2019-08" db="EMBL/GenBank/DDBJ databases">
        <title>Genome sequence of Clostridiales bacterium MT110.</title>
        <authorList>
            <person name="Cao J."/>
        </authorList>
    </citation>
    <scope>NUCLEOTIDE SEQUENCE</scope>
    <source>
        <strain evidence="1">MT110</strain>
    </source>
</reference>
<dbReference type="EMBL" id="CP042469">
    <property type="protein sequence ID" value="QOX62152.1"/>
    <property type="molecule type" value="Genomic_DNA"/>
</dbReference>
<accession>A0ACD1A728</accession>
<evidence type="ECO:0000313" key="2">
    <source>
        <dbReference type="Proteomes" id="UP000594014"/>
    </source>
</evidence>
<gene>
    <name evidence="1" type="ORF">FRZ06_01685</name>
</gene>
<sequence length="284" mass="32901">MRMLTPNVYVETEIRGCNPSIVLTKEGSVFIDTAQWISTLLEMKKFAEEKGPIKYLINTEGHIDHIFGNHWFAGVAPVIGHEKLNDLFWTVAGELDCYDYSLDVIQRQDQDFLHLMPSREDYIVNRPQITFGDHMTLKLGDHTFELYHTPGHSPSQICVYVPEERVAFTGDTLFSNCQTWLHSAEIDLLLGTLNFLETLDVDWFVPGHGPVVGKEFIREQRAFIYEWIAAVAKGIRQGWSLEECIQNINFIDRFPVDIGQEEMMEYIQRTNVVKCYNYLMNQQK</sequence>
<proteinExistence type="predicted"/>
<organism evidence="1 2">
    <name type="scientific">Anoxybacterium hadale</name>
    <dbReference type="NCBI Taxonomy" id="3408580"/>
    <lineage>
        <taxon>Bacteria</taxon>
        <taxon>Bacillati</taxon>
        <taxon>Bacillota</taxon>
        <taxon>Clostridia</taxon>
        <taxon>Peptostreptococcales</taxon>
        <taxon>Anaerovoracaceae</taxon>
        <taxon>Anoxybacterium</taxon>
    </lineage>
</organism>
<keyword evidence="2" id="KW-1185">Reference proteome</keyword>
<name>A0ACD1A728_9FIRM</name>
<protein>
    <submittedName>
        <fullName evidence="1">MBL fold metallo-hydrolase</fullName>
    </submittedName>
</protein>
<dbReference type="Proteomes" id="UP000594014">
    <property type="component" value="Chromosome"/>
</dbReference>